<dbReference type="InterPro" id="IPR050903">
    <property type="entry name" value="Bact_Chemotaxis_MeTrfase"/>
</dbReference>
<dbReference type="SMART" id="SM00086">
    <property type="entry name" value="PAC"/>
    <property type="match status" value="2"/>
</dbReference>
<dbReference type="PANTHER" id="PTHR24422">
    <property type="entry name" value="CHEMOTAXIS PROTEIN METHYLTRANSFERASE"/>
    <property type="match status" value="1"/>
</dbReference>
<keyword evidence="1" id="KW-0807">Transducer</keyword>
<evidence type="ECO:0000259" key="3">
    <source>
        <dbReference type="PROSITE" id="PS50112"/>
    </source>
</evidence>
<proteinExistence type="predicted"/>
<evidence type="ECO:0000256" key="1">
    <source>
        <dbReference type="PROSITE-ProRule" id="PRU00284"/>
    </source>
</evidence>
<dbReference type="InterPro" id="IPR035965">
    <property type="entry name" value="PAS-like_dom_sf"/>
</dbReference>
<dbReference type="Gene3D" id="1.10.287.950">
    <property type="entry name" value="Methyl-accepting chemotaxis protein"/>
    <property type="match status" value="1"/>
</dbReference>
<feature type="domain" description="PAC" evidence="4">
    <location>
        <begin position="211"/>
        <end position="263"/>
    </location>
</feature>
<dbReference type="Proteomes" id="UP001595548">
    <property type="component" value="Unassembled WGS sequence"/>
</dbReference>
<dbReference type="SUPFAM" id="SSF55785">
    <property type="entry name" value="PYP-like sensor domain (PAS domain)"/>
    <property type="match status" value="2"/>
</dbReference>
<keyword evidence="6" id="KW-1185">Reference proteome</keyword>
<evidence type="ECO:0000313" key="6">
    <source>
        <dbReference type="Proteomes" id="UP001595548"/>
    </source>
</evidence>
<dbReference type="NCBIfam" id="TIGR00229">
    <property type="entry name" value="sensory_box"/>
    <property type="match status" value="2"/>
</dbReference>
<dbReference type="PROSITE" id="PS50113">
    <property type="entry name" value="PAC"/>
    <property type="match status" value="1"/>
</dbReference>
<dbReference type="SMART" id="SM00283">
    <property type="entry name" value="MA"/>
    <property type="match status" value="1"/>
</dbReference>
<dbReference type="Pfam" id="PF08447">
    <property type="entry name" value="PAS_3"/>
    <property type="match status" value="2"/>
</dbReference>
<dbReference type="SUPFAM" id="SSF58104">
    <property type="entry name" value="Methyl-accepting chemotaxis protein (MCP) signaling domain"/>
    <property type="match status" value="1"/>
</dbReference>
<dbReference type="CDD" id="cd00130">
    <property type="entry name" value="PAS"/>
    <property type="match status" value="2"/>
</dbReference>
<dbReference type="CDD" id="cd11386">
    <property type="entry name" value="MCP_signal"/>
    <property type="match status" value="1"/>
</dbReference>
<dbReference type="InterPro" id="IPR001610">
    <property type="entry name" value="PAC"/>
</dbReference>
<dbReference type="PROSITE" id="PS50111">
    <property type="entry name" value="CHEMOTAXIS_TRANSDUC_2"/>
    <property type="match status" value="1"/>
</dbReference>
<evidence type="ECO:0000259" key="2">
    <source>
        <dbReference type="PROSITE" id="PS50111"/>
    </source>
</evidence>
<dbReference type="RefSeq" id="WP_382417918.1">
    <property type="nucleotide sequence ID" value="NZ_AP031500.1"/>
</dbReference>
<dbReference type="InterPro" id="IPR000014">
    <property type="entry name" value="PAS"/>
</dbReference>
<reference evidence="6" key="1">
    <citation type="journal article" date="2019" name="Int. J. Syst. Evol. Microbiol.">
        <title>The Global Catalogue of Microorganisms (GCM) 10K type strain sequencing project: providing services to taxonomists for standard genome sequencing and annotation.</title>
        <authorList>
            <consortium name="The Broad Institute Genomics Platform"/>
            <consortium name="The Broad Institute Genome Sequencing Center for Infectious Disease"/>
            <person name="Wu L."/>
            <person name="Ma J."/>
        </authorList>
    </citation>
    <scope>NUCLEOTIDE SEQUENCE [LARGE SCALE GENOMIC DNA]</scope>
    <source>
        <strain evidence="6">KCTC 52141</strain>
    </source>
</reference>
<accession>A0ABV7HUX3</accession>
<sequence length="434" mass="47503">MFNNALKRQVSELQHSANAANAIVSSIRDHMAYIEFSPQGTVLDANELFLNTTGYALSGIVGKHHRLFCSSSYADSREYQDFWRDLAAGKSISGTFARVTASGEQIWLEATYFPIFRDGQIHKIAKIATDVTREHLRLNAQADITTALNRSMAVIEFSPDGTILTANDNFLRTVGYRLEDIQGKHHKIFCTKDFYHERPNFWRELSQGGFKSGRFERRSASGNTLWLEATYNPIMDDKGNVYKVVKFAADISARVEHAKQVSAAAHVAHDSALQTADTAVKGTKMLEQAVNNFASINQHVEDAVTLIDKLNEQSSHITAIVSTISGIAEQTNLLALNAAIEAARAGDSGRGFAVVADEVRQLAARTSQSTQEIAQVVKQNQGLTQTITTQINSVSHSVGEGSALNVQVAEVIHDINVSAKKVSHTVASLSLNED</sequence>
<dbReference type="InterPro" id="IPR000700">
    <property type="entry name" value="PAS-assoc_C"/>
</dbReference>
<comment type="caution">
    <text evidence="5">The sequence shown here is derived from an EMBL/GenBank/DDBJ whole genome shotgun (WGS) entry which is preliminary data.</text>
</comment>
<name>A0ABV7HUX3_9GAMM</name>
<dbReference type="InterPro" id="IPR004089">
    <property type="entry name" value="MCPsignal_dom"/>
</dbReference>
<dbReference type="EMBL" id="JBHRTL010000031">
    <property type="protein sequence ID" value="MFC3156608.1"/>
    <property type="molecule type" value="Genomic_DNA"/>
</dbReference>
<protein>
    <submittedName>
        <fullName evidence="5">Methyl-accepting chemotaxis protein</fullName>
    </submittedName>
</protein>
<dbReference type="PANTHER" id="PTHR24422:SF10">
    <property type="entry name" value="CHEMOTAXIS PROTEIN METHYLTRANSFERASE 2"/>
    <property type="match status" value="1"/>
</dbReference>
<dbReference type="Pfam" id="PF00015">
    <property type="entry name" value="MCPsignal"/>
    <property type="match status" value="1"/>
</dbReference>
<gene>
    <name evidence="5" type="ORF">ACFOEB_15460</name>
</gene>
<evidence type="ECO:0000313" key="5">
    <source>
        <dbReference type="EMBL" id="MFC3156608.1"/>
    </source>
</evidence>
<dbReference type="PROSITE" id="PS50112">
    <property type="entry name" value="PAS"/>
    <property type="match status" value="1"/>
</dbReference>
<dbReference type="Gene3D" id="3.30.450.20">
    <property type="entry name" value="PAS domain"/>
    <property type="match status" value="2"/>
</dbReference>
<feature type="domain" description="Methyl-accepting transducer" evidence="2">
    <location>
        <begin position="248"/>
        <end position="434"/>
    </location>
</feature>
<dbReference type="InterPro" id="IPR013655">
    <property type="entry name" value="PAS_fold_3"/>
</dbReference>
<evidence type="ECO:0000259" key="4">
    <source>
        <dbReference type="PROSITE" id="PS50113"/>
    </source>
</evidence>
<organism evidence="5 6">
    <name type="scientific">Gilvimarinus japonicus</name>
    <dbReference type="NCBI Taxonomy" id="1796469"/>
    <lineage>
        <taxon>Bacteria</taxon>
        <taxon>Pseudomonadati</taxon>
        <taxon>Pseudomonadota</taxon>
        <taxon>Gammaproteobacteria</taxon>
        <taxon>Cellvibrionales</taxon>
        <taxon>Cellvibrionaceae</taxon>
        <taxon>Gilvimarinus</taxon>
    </lineage>
</organism>
<feature type="domain" description="PAS" evidence="3">
    <location>
        <begin position="140"/>
        <end position="197"/>
    </location>
</feature>